<dbReference type="STRING" id="15368.A0A0Q3JNU3"/>
<evidence type="ECO:0000313" key="3">
    <source>
        <dbReference type="EnsemblPlants" id="KQK00081"/>
    </source>
</evidence>
<reference evidence="3" key="3">
    <citation type="submission" date="2018-08" db="UniProtKB">
        <authorList>
            <consortium name="EnsemblPlants"/>
        </authorList>
    </citation>
    <scope>IDENTIFICATION</scope>
    <source>
        <strain evidence="3">cv. Bd21</strain>
    </source>
</reference>
<reference evidence="2 3" key="1">
    <citation type="journal article" date="2010" name="Nature">
        <title>Genome sequencing and analysis of the model grass Brachypodium distachyon.</title>
        <authorList>
            <consortium name="International Brachypodium Initiative"/>
        </authorList>
    </citation>
    <scope>NUCLEOTIDE SEQUENCE [LARGE SCALE GENOMIC DNA]</scope>
    <source>
        <strain evidence="2 3">Bd21</strain>
    </source>
</reference>
<dbReference type="PANTHER" id="PTHR46136">
    <property type="entry name" value="TRANSCRIPTION FACTOR GTE8"/>
    <property type="match status" value="1"/>
</dbReference>
<organism evidence="2">
    <name type="scientific">Brachypodium distachyon</name>
    <name type="common">Purple false brome</name>
    <name type="synonym">Trachynia distachya</name>
    <dbReference type="NCBI Taxonomy" id="15368"/>
    <lineage>
        <taxon>Eukaryota</taxon>
        <taxon>Viridiplantae</taxon>
        <taxon>Streptophyta</taxon>
        <taxon>Embryophyta</taxon>
        <taxon>Tracheophyta</taxon>
        <taxon>Spermatophyta</taxon>
        <taxon>Magnoliopsida</taxon>
        <taxon>Liliopsida</taxon>
        <taxon>Poales</taxon>
        <taxon>Poaceae</taxon>
        <taxon>BOP clade</taxon>
        <taxon>Pooideae</taxon>
        <taxon>Stipodae</taxon>
        <taxon>Brachypodieae</taxon>
        <taxon>Brachypodium</taxon>
    </lineage>
</organism>
<feature type="region of interest" description="Disordered" evidence="1">
    <location>
        <begin position="320"/>
        <end position="529"/>
    </location>
</feature>
<feature type="compositionally biased region" description="Acidic residues" evidence="1">
    <location>
        <begin position="592"/>
        <end position="603"/>
    </location>
</feature>
<dbReference type="EnsemblPlants" id="KQK00081">
    <property type="protein sequence ID" value="KQK00081"/>
    <property type="gene ID" value="BRADI_3g47261v3"/>
</dbReference>
<feature type="compositionally biased region" description="Basic and acidic residues" evidence="1">
    <location>
        <begin position="495"/>
        <end position="529"/>
    </location>
</feature>
<proteinExistence type="predicted"/>
<dbReference type="InParanoid" id="A0A0Q3JNU3"/>
<feature type="compositionally biased region" description="Low complexity" evidence="1">
    <location>
        <begin position="329"/>
        <end position="340"/>
    </location>
</feature>
<dbReference type="PANTHER" id="PTHR46136:SF8">
    <property type="entry name" value="OS05G0324000 PROTEIN"/>
    <property type="match status" value="1"/>
</dbReference>
<dbReference type="EMBL" id="CM000882">
    <property type="protein sequence ID" value="KQK00081.1"/>
    <property type="molecule type" value="Genomic_DNA"/>
</dbReference>
<dbReference type="AlphaFoldDB" id="A0A0Q3JNU3"/>
<sequence>MSLVALPARGACKEMLREPGPCRRVCASAMPCGRKKRARETAPAALEAFVVRKEVFAVGEMSGKERSFLRKRFQRELVAVRGVLKKLAVVPEPEAVEGAAPSSSPPAAAPRGKDGRFEEPIEADKNRTAKRRKTSPPLPPPAVHIEAPAPPKMTPAEREELAFSLAALSAELSPDTATLTLLQKQSHGRRGEVVVDANSMGDAALFELKKQLDKFFVKTKSDPPSMAQDDGKIVSDEGKNGLERADVCGGVSHSPRTAIAPHQLEILDQCGDIFAATGVDKLLSPLQQKYLALAEKVVPEEEEEEYVDICGDASPVVILKNPGPTPIISRSTSTSSSTSDSDSDSDGSDSSESCSGSDSCPAAPAVPPEVNVESGSQPSEPAKEAVEDAAEPAEKVSSPTAPAQKMAQNAAEPEKVNSPSAPGVLPLPNANDDSEALPSEPAKEASQNAEAEKMSNSPAPLLLLPKANEQEKLPVNPQSAAEPAARSMSELIAEAQEKRWHEEMSRAREKARQELAETERSAMTSDRVHPLDMEELGITHIEHIVSDIAQQQTLLYGVRPGLLQKVGLFLKADDDDDGGDGEQQQQPGSVPGDEDDLEEGEIR</sequence>
<feature type="compositionally biased region" description="Pro residues" evidence="1">
    <location>
        <begin position="136"/>
        <end position="148"/>
    </location>
</feature>
<evidence type="ECO:0000256" key="1">
    <source>
        <dbReference type="SAM" id="MobiDB-lite"/>
    </source>
</evidence>
<gene>
    <name evidence="2" type="ORF">BRADI_3g47261v3</name>
</gene>
<accession>A0A0Q3JNU3</accession>
<reference evidence="2" key="2">
    <citation type="submission" date="2017-06" db="EMBL/GenBank/DDBJ databases">
        <title>WGS assembly of Brachypodium distachyon.</title>
        <authorList>
            <consortium name="The International Brachypodium Initiative"/>
            <person name="Lucas S."/>
            <person name="Harmon-Smith M."/>
            <person name="Lail K."/>
            <person name="Tice H."/>
            <person name="Grimwood J."/>
            <person name="Bruce D."/>
            <person name="Barry K."/>
            <person name="Shu S."/>
            <person name="Lindquist E."/>
            <person name="Wang M."/>
            <person name="Pitluck S."/>
            <person name="Vogel J.P."/>
            <person name="Garvin D.F."/>
            <person name="Mockler T.C."/>
            <person name="Schmutz J."/>
            <person name="Rokhsar D."/>
            <person name="Bevan M.W."/>
        </authorList>
    </citation>
    <scope>NUCLEOTIDE SEQUENCE</scope>
    <source>
        <strain evidence="2">Bd21</strain>
    </source>
</reference>
<dbReference type="FunCoup" id="A0A0Q3JNU3">
    <property type="interactions" value="702"/>
</dbReference>
<feature type="compositionally biased region" description="Low complexity" evidence="1">
    <location>
        <begin position="350"/>
        <end position="373"/>
    </location>
</feature>
<evidence type="ECO:0008006" key="5">
    <source>
        <dbReference type="Google" id="ProtNLM"/>
    </source>
</evidence>
<protein>
    <recommendedName>
        <fullName evidence="5">NET domain-containing protein</fullName>
    </recommendedName>
</protein>
<dbReference type="OrthoDB" id="663742at2759"/>
<dbReference type="InterPro" id="IPR052442">
    <property type="entry name" value="Env_Response_Regulator"/>
</dbReference>
<name>A0A0Q3JNU3_BRADI</name>
<feature type="compositionally biased region" description="Polar residues" evidence="1">
    <location>
        <begin position="445"/>
        <end position="458"/>
    </location>
</feature>
<keyword evidence="4" id="KW-1185">Reference proteome</keyword>
<feature type="region of interest" description="Disordered" evidence="1">
    <location>
        <begin position="571"/>
        <end position="603"/>
    </location>
</feature>
<dbReference type="Gramene" id="KQK00081">
    <property type="protein sequence ID" value="KQK00081"/>
    <property type="gene ID" value="BRADI_3g47261v3"/>
</dbReference>
<evidence type="ECO:0000313" key="2">
    <source>
        <dbReference type="EMBL" id="KQK00081.1"/>
    </source>
</evidence>
<feature type="region of interest" description="Disordered" evidence="1">
    <location>
        <begin position="94"/>
        <end position="148"/>
    </location>
</feature>
<evidence type="ECO:0000313" key="4">
    <source>
        <dbReference type="Proteomes" id="UP000008810"/>
    </source>
</evidence>
<dbReference type="Proteomes" id="UP000008810">
    <property type="component" value="Chromosome 3"/>
</dbReference>
<feature type="compositionally biased region" description="Basic and acidic residues" evidence="1">
    <location>
        <begin position="111"/>
        <end position="127"/>
    </location>
</feature>